<gene>
    <name evidence="1" type="ORF">KL86PLE_90453</name>
</gene>
<reference evidence="1" key="1">
    <citation type="submission" date="2016-08" db="EMBL/GenBank/DDBJ databases">
        <authorList>
            <person name="Seilhamer J.J."/>
        </authorList>
    </citation>
    <scope>NUCLEOTIDE SEQUENCE</scope>
    <source>
        <strain evidence="1">86</strain>
    </source>
</reference>
<accession>A0A212LQ13</accession>
<dbReference type="EMBL" id="FMJD01000013">
    <property type="protein sequence ID" value="SCM79509.1"/>
    <property type="molecule type" value="Genomic_DNA"/>
</dbReference>
<proteinExistence type="predicted"/>
<evidence type="ECO:0000313" key="1">
    <source>
        <dbReference type="EMBL" id="SCM79509.1"/>
    </source>
</evidence>
<name>A0A212LQ13_9HYPH</name>
<sequence length="60" mass="6607">MLPFPARDPAPARRMTPDGQVMDTPYICFIYIILSSCAQAQDLGQNGASGRYRAPPERPP</sequence>
<dbReference type="AlphaFoldDB" id="A0A212LQ13"/>
<protein>
    <submittedName>
        <fullName evidence="1">Uncharacterized protein</fullName>
    </submittedName>
</protein>
<organism evidence="1">
    <name type="scientific">uncultured Pleomorphomonas sp</name>
    <dbReference type="NCBI Taxonomy" id="442121"/>
    <lineage>
        <taxon>Bacteria</taxon>
        <taxon>Pseudomonadati</taxon>
        <taxon>Pseudomonadota</taxon>
        <taxon>Alphaproteobacteria</taxon>
        <taxon>Hyphomicrobiales</taxon>
        <taxon>Pleomorphomonadaceae</taxon>
        <taxon>Pleomorphomonas</taxon>
        <taxon>environmental samples</taxon>
    </lineage>
</organism>